<dbReference type="GO" id="GO:0005789">
    <property type="term" value="C:endoplasmic reticulum membrane"/>
    <property type="evidence" value="ECO:0007669"/>
    <property type="project" value="UniProtKB-SubCell"/>
</dbReference>
<evidence type="ECO:0008006" key="11">
    <source>
        <dbReference type="Google" id="ProtNLM"/>
    </source>
</evidence>
<proteinExistence type="predicted"/>
<evidence type="ECO:0000256" key="4">
    <source>
        <dbReference type="ARBA" id="ARBA00022989"/>
    </source>
</evidence>
<evidence type="ECO:0000256" key="5">
    <source>
        <dbReference type="ARBA" id="ARBA00023098"/>
    </source>
</evidence>
<dbReference type="Pfam" id="PF06775">
    <property type="entry name" value="Seipin"/>
    <property type="match status" value="1"/>
</dbReference>
<sequence length="512" mass="57667">MDSDDPTDKIEDDDQFLDTLNDFPLYDCVSDDESDVTTSEASTTTTLRRRKFSHRGVHVGESEDGIVECSITEDSPKTSFREEKCSFYGDSKGKEENFEVIESTSERVNPFRVAGEENDEESTVTTAKGNDPVDKIDESADSSSRAELSESSFSSSNWLVFIAGLVIKAIGFQISLLISLITLPISVSCFCCLFIFNPFQAVRRVRNYVMAKLSDSFNAFYGYVSPLISRRLKEHQVVWKLVLRFGWGLFWAAYVCCVLCGLLISSLVISGFLMRSLVEEPIEIKEMLNFDYTKNSPVAFVPISSCAGVHCDSNCMEKIEVWNNVGLRVIPPDHKLQVTVSLTLPESEYNRNLGIFQVRVDFLSDNGKILASSWHPCMLKFKSEPIRYLLTFLQVAPILSGYISESQILNLKIRGLKEGEVPTACLRVVIEQRAEYRPGAGIPEIYNAFLILDSELPFVKRILWYWKKTIFVWVSITTFIMELLVALICCRPMLIPRTRSAGGSTQNDALQG</sequence>
<feature type="region of interest" description="Disordered" evidence="7">
    <location>
        <begin position="31"/>
        <end position="52"/>
    </location>
</feature>
<keyword evidence="5" id="KW-0443">Lipid metabolism</keyword>
<dbReference type="Proteomes" id="UP001054252">
    <property type="component" value="Unassembled WGS sequence"/>
</dbReference>
<evidence type="ECO:0000313" key="9">
    <source>
        <dbReference type="EMBL" id="GKU92417.1"/>
    </source>
</evidence>
<dbReference type="GO" id="GO:0140042">
    <property type="term" value="P:lipid droplet formation"/>
    <property type="evidence" value="ECO:0007669"/>
    <property type="project" value="UniProtKB-ARBA"/>
</dbReference>
<reference evidence="9 10" key="1">
    <citation type="journal article" date="2021" name="Commun. Biol.">
        <title>The genome of Shorea leprosula (Dipterocarpaceae) highlights the ecological relevance of drought in aseasonal tropical rainforests.</title>
        <authorList>
            <person name="Ng K.K.S."/>
            <person name="Kobayashi M.J."/>
            <person name="Fawcett J.A."/>
            <person name="Hatakeyama M."/>
            <person name="Paape T."/>
            <person name="Ng C.H."/>
            <person name="Ang C.C."/>
            <person name="Tnah L.H."/>
            <person name="Lee C.T."/>
            <person name="Nishiyama T."/>
            <person name="Sese J."/>
            <person name="O'Brien M.J."/>
            <person name="Copetti D."/>
            <person name="Mohd Noor M.I."/>
            <person name="Ong R.C."/>
            <person name="Putra M."/>
            <person name="Sireger I.Z."/>
            <person name="Indrioko S."/>
            <person name="Kosugi Y."/>
            <person name="Izuno A."/>
            <person name="Isagi Y."/>
            <person name="Lee S.L."/>
            <person name="Shimizu K.K."/>
        </authorList>
    </citation>
    <scope>NUCLEOTIDE SEQUENCE [LARGE SCALE GENOMIC DNA]</scope>
    <source>
        <strain evidence="9">214</strain>
    </source>
</reference>
<keyword evidence="6 8" id="KW-0472">Membrane</keyword>
<accession>A0AAV5I3C7</accession>
<dbReference type="GO" id="GO:0006629">
    <property type="term" value="P:lipid metabolic process"/>
    <property type="evidence" value="ECO:0007669"/>
    <property type="project" value="UniProtKB-KW"/>
</dbReference>
<evidence type="ECO:0000256" key="6">
    <source>
        <dbReference type="ARBA" id="ARBA00023136"/>
    </source>
</evidence>
<feature type="compositionally biased region" description="Low complexity" evidence="7">
    <location>
        <begin position="36"/>
        <end position="46"/>
    </location>
</feature>
<comment type="caution">
    <text evidence="9">The sequence shown here is derived from an EMBL/GenBank/DDBJ whole genome shotgun (WGS) entry which is preliminary data.</text>
</comment>
<gene>
    <name evidence="9" type="ORF">SLEP1_g6149</name>
</gene>
<feature type="region of interest" description="Disordered" evidence="7">
    <location>
        <begin position="114"/>
        <end position="143"/>
    </location>
</feature>
<name>A0AAV5I3C7_9ROSI</name>
<evidence type="ECO:0000313" key="10">
    <source>
        <dbReference type="Proteomes" id="UP001054252"/>
    </source>
</evidence>
<feature type="transmembrane region" description="Helical" evidence="8">
    <location>
        <begin position="470"/>
        <end position="490"/>
    </location>
</feature>
<dbReference type="EMBL" id="BPVZ01000006">
    <property type="protein sequence ID" value="GKU92417.1"/>
    <property type="molecule type" value="Genomic_DNA"/>
</dbReference>
<evidence type="ECO:0000256" key="1">
    <source>
        <dbReference type="ARBA" id="ARBA00004477"/>
    </source>
</evidence>
<keyword evidence="3" id="KW-0256">Endoplasmic reticulum</keyword>
<dbReference type="CDD" id="cd23995">
    <property type="entry name" value="Seipin_BSCL2_like"/>
    <property type="match status" value="1"/>
</dbReference>
<comment type="subcellular location">
    <subcellularLocation>
        <location evidence="1">Endoplasmic reticulum membrane</location>
        <topology evidence="1">Multi-pass membrane protein</topology>
    </subcellularLocation>
</comment>
<feature type="transmembrane region" description="Helical" evidence="8">
    <location>
        <begin position="176"/>
        <end position="196"/>
    </location>
</feature>
<keyword evidence="2 8" id="KW-0812">Transmembrane</keyword>
<evidence type="ECO:0000256" key="8">
    <source>
        <dbReference type="SAM" id="Phobius"/>
    </source>
</evidence>
<evidence type="ECO:0000256" key="2">
    <source>
        <dbReference type="ARBA" id="ARBA00022692"/>
    </source>
</evidence>
<feature type="transmembrane region" description="Helical" evidence="8">
    <location>
        <begin position="248"/>
        <end position="273"/>
    </location>
</feature>
<protein>
    <recommendedName>
        <fullName evidence="11">Seipin</fullName>
    </recommendedName>
</protein>
<dbReference type="PANTHER" id="PTHR21212">
    <property type="entry name" value="BERNARDINELLI-SEIP CONGENITAL LIPODYSTROPHY 2 HOMOLOG BSCL2 PROTEIN"/>
    <property type="match status" value="1"/>
</dbReference>
<dbReference type="AlphaFoldDB" id="A0AAV5I3C7"/>
<dbReference type="PANTHER" id="PTHR21212:SF0">
    <property type="entry name" value="SEIPIN"/>
    <property type="match status" value="1"/>
</dbReference>
<evidence type="ECO:0000256" key="7">
    <source>
        <dbReference type="SAM" id="MobiDB-lite"/>
    </source>
</evidence>
<organism evidence="9 10">
    <name type="scientific">Rubroshorea leprosula</name>
    <dbReference type="NCBI Taxonomy" id="152421"/>
    <lineage>
        <taxon>Eukaryota</taxon>
        <taxon>Viridiplantae</taxon>
        <taxon>Streptophyta</taxon>
        <taxon>Embryophyta</taxon>
        <taxon>Tracheophyta</taxon>
        <taxon>Spermatophyta</taxon>
        <taxon>Magnoliopsida</taxon>
        <taxon>eudicotyledons</taxon>
        <taxon>Gunneridae</taxon>
        <taxon>Pentapetalae</taxon>
        <taxon>rosids</taxon>
        <taxon>malvids</taxon>
        <taxon>Malvales</taxon>
        <taxon>Dipterocarpaceae</taxon>
        <taxon>Rubroshorea</taxon>
    </lineage>
</organism>
<keyword evidence="4 8" id="KW-1133">Transmembrane helix</keyword>
<dbReference type="InterPro" id="IPR009617">
    <property type="entry name" value="Seipin"/>
</dbReference>
<keyword evidence="10" id="KW-1185">Reference proteome</keyword>
<evidence type="ECO:0000256" key="3">
    <source>
        <dbReference type="ARBA" id="ARBA00022824"/>
    </source>
</evidence>